<dbReference type="Gene3D" id="3.10.50.40">
    <property type="match status" value="1"/>
</dbReference>
<dbReference type="AlphaFoldDB" id="H1D181"/>
<dbReference type="GO" id="GO:0043335">
    <property type="term" value="P:protein unfolding"/>
    <property type="evidence" value="ECO:0007669"/>
    <property type="project" value="TreeGrafter"/>
</dbReference>
<evidence type="ECO:0000256" key="7">
    <source>
        <dbReference type="ARBA" id="ARBA00023186"/>
    </source>
</evidence>
<evidence type="ECO:0000313" key="18">
    <source>
        <dbReference type="Proteomes" id="UP000003277"/>
    </source>
</evidence>
<dbReference type="GO" id="GO:0051083">
    <property type="term" value="P:'de novo' cotranslational protein folding"/>
    <property type="evidence" value="ECO:0007669"/>
    <property type="project" value="TreeGrafter"/>
</dbReference>
<dbReference type="eggNOG" id="COG0544">
    <property type="taxonomic scope" value="Bacteria"/>
</dbReference>
<dbReference type="InterPro" id="IPR008881">
    <property type="entry name" value="Trigger_fac_ribosome-bd_bac"/>
</dbReference>
<dbReference type="InterPro" id="IPR046357">
    <property type="entry name" value="PPIase_dom_sf"/>
</dbReference>
<evidence type="ECO:0000256" key="12">
    <source>
        <dbReference type="HAMAP-Rule" id="MF_00303"/>
    </source>
</evidence>
<dbReference type="InterPro" id="IPR001179">
    <property type="entry name" value="PPIase_FKBP_dom"/>
</dbReference>
<dbReference type="PROSITE" id="PS50059">
    <property type="entry name" value="FKBP_PPIASE"/>
    <property type="match status" value="1"/>
</dbReference>
<dbReference type="InterPro" id="IPR037041">
    <property type="entry name" value="Trigger_fac_C_sf"/>
</dbReference>
<sequence>MNVKVEALDQHKVSVGIELPAEVVQKGFKKAVSRIANQVRIPGFRKGKANRKILEMHFGKEAIEAEAKDIVINEAVDSALRQEKLIPVTTPDVKEDKFSEAEGAAFTATFVKRPEVELGEYKGLEAEKASPEITDDQVMAQLKGAAEQNARLEKAEEGTELKKGDFAIIDFKGTVDGKPFEGGEGKTYPLEIGSQSFIPGFEEQLEGHKAGDDVTVKVVFPEDYFVDALKGKEAEFKVHISDVKRKQLPELNDEFAKSISQFETMDELKAAVKQQMQLQAFQQAEEAYHEALVKQAVANAKVDIPQEMVEQHIDEIVNEIKMNVESRNSTLDEYLKSIGQTMEQLRKNYEKTAAEQVRQGLVLETIAEKEDLTVTNEDLSMEIYSMAHQFNADPNDVMKIIKDEGRVGMLVNSVLRKKAAAFIYGAAKKAEADKKEEAKAEEKAAEAPKAPEAPKAEEKKDDFESMTVKDLKAYAAEKGIALESKAKKAEIIETIRKAESK</sequence>
<reference evidence="17 18" key="1">
    <citation type="submission" date="2011-11" db="EMBL/GenBank/DDBJ databases">
        <title>The Genome Sequence of Dialister succinatiphilus YIT 11850.</title>
        <authorList>
            <consortium name="The Broad Institute Genome Sequencing Platform"/>
            <person name="Earl A."/>
            <person name="Ward D."/>
            <person name="Feldgarden M."/>
            <person name="Gevers D."/>
            <person name="Morotomi M."/>
            <person name="Young S.K."/>
            <person name="Zeng Q."/>
            <person name="Gargeya S."/>
            <person name="Fitzgerald M."/>
            <person name="Haas B."/>
            <person name="Abouelleil A."/>
            <person name="Alvarado L."/>
            <person name="Arachchi H.M."/>
            <person name="Berlin A."/>
            <person name="Brown A."/>
            <person name="Chapman S.B."/>
            <person name="Dunbar C."/>
            <person name="Gearin G."/>
            <person name="Goldberg J."/>
            <person name="Griggs A."/>
            <person name="Gujja S."/>
            <person name="Heiman D."/>
            <person name="Howarth C."/>
            <person name="Lui A."/>
            <person name="MacDonald P.J.P."/>
            <person name="Montmayeur A."/>
            <person name="Murphy C."/>
            <person name="Neiman D."/>
            <person name="Pearson M."/>
            <person name="Priest M."/>
            <person name="Roberts A."/>
            <person name="Saif S."/>
            <person name="Shea T."/>
            <person name="Sisk P."/>
            <person name="Stolte C."/>
            <person name="Sykes S."/>
            <person name="Wortman J."/>
            <person name="Nusbaum C."/>
            <person name="Birren B."/>
        </authorList>
    </citation>
    <scope>NUCLEOTIDE SEQUENCE [LARGE SCALE GENOMIC DNA]</scope>
    <source>
        <strain evidence="17 18">YIT 11850</strain>
    </source>
</reference>
<dbReference type="STRING" id="742743.HMPREF9453_01369"/>
<dbReference type="Pfam" id="PF05697">
    <property type="entry name" value="Trigger_N"/>
    <property type="match status" value="1"/>
</dbReference>
<comment type="caution">
    <text evidence="17">The sequence shown here is derived from an EMBL/GenBank/DDBJ whole genome shotgun (WGS) entry which is preliminary data.</text>
</comment>
<dbReference type="HAMAP" id="MF_00303">
    <property type="entry name" value="Trigger_factor_Tig"/>
    <property type="match status" value="1"/>
</dbReference>
<protein>
    <recommendedName>
        <fullName evidence="4 12">Trigger factor</fullName>
        <shortName evidence="12">TF</shortName>
        <ecNumber evidence="3 12">5.2.1.8</ecNumber>
    </recommendedName>
    <alternativeName>
        <fullName evidence="11 12">PPIase</fullName>
    </alternativeName>
</protein>
<feature type="region of interest" description="Disordered" evidence="15">
    <location>
        <begin position="435"/>
        <end position="463"/>
    </location>
</feature>
<keyword evidence="12" id="KW-0963">Cytoplasm</keyword>
<dbReference type="PANTHER" id="PTHR30560">
    <property type="entry name" value="TRIGGER FACTOR CHAPERONE AND PEPTIDYL-PROLYL CIS/TRANS ISOMERASE"/>
    <property type="match status" value="1"/>
</dbReference>
<keyword evidence="8 12" id="KW-0413">Isomerase</keyword>
<dbReference type="EC" id="5.2.1.8" evidence="3 12"/>
<keyword evidence="18" id="KW-1185">Reference proteome</keyword>
<keyword evidence="5 12" id="KW-0132">Cell division</keyword>
<dbReference type="InterPro" id="IPR005215">
    <property type="entry name" value="Trig_fac"/>
</dbReference>
<proteinExistence type="inferred from homology"/>
<dbReference type="HOGENOM" id="CLU_033058_3_2_9"/>
<keyword evidence="7 12" id="KW-0143">Chaperone</keyword>
<dbReference type="GO" id="GO:0044183">
    <property type="term" value="F:protein folding chaperone"/>
    <property type="evidence" value="ECO:0007669"/>
    <property type="project" value="TreeGrafter"/>
</dbReference>
<evidence type="ECO:0000256" key="5">
    <source>
        <dbReference type="ARBA" id="ARBA00022618"/>
    </source>
</evidence>
<evidence type="ECO:0000256" key="8">
    <source>
        <dbReference type="ARBA" id="ARBA00023235"/>
    </source>
</evidence>
<dbReference type="EMBL" id="ADLT01000045">
    <property type="protein sequence ID" value="EHO62777.1"/>
    <property type="molecule type" value="Genomic_DNA"/>
</dbReference>
<evidence type="ECO:0000256" key="4">
    <source>
        <dbReference type="ARBA" id="ARBA00016902"/>
    </source>
</evidence>
<evidence type="ECO:0000256" key="10">
    <source>
        <dbReference type="ARBA" id="ARBA00024849"/>
    </source>
</evidence>
<name>H1D181_9FIRM</name>
<dbReference type="GO" id="GO:0003755">
    <property type="term" value="F:peptidyl-prolyl cis-trans isomerase activity"/>
    <property type="evidence" value="ECO:0007669"/>
    <property type="project" value="UniProtKB-UniRule"/>
</dbReference>
<feature type="compositionally biased region" description="Basic and acidic residues" evidence="15">
    <location>
        <begin position="452"/>
        <end position="463"/>
    </location>
</feature>
<comment type="similarity">
    <text evidence="2 12 14">Belongs to the FKBP-type PPIase family. Tig subfamily.</text>
</comment>
<dbReference type="GO" id="GO:0005737">
    <property type="term" value="C:cytoplasm"/>
    <property type="evidence" value="ECO:0007669"/>
    <property type="project" value="UniProtKB-SubCell"/>
</dbReference>
<dbReference type="FunFam" id="3.10.50.40:FF:000001">
    <property type="entry name" value="Trigger factor"/>
    <property type="match status" value="1"/>
</dbReference>
<dbReference type="NCBIfam" id="TIGR00115">
    <property type="entry name" value="tig"/>
    <property type="match status" value="1"/>
</dbReference>
<evidence type="ECO:0000256" key="15">
    <source>
        <dbReference type="SAM" id="MobiDB-lite"/>
    </source>
</evidence>
<evidence type="ECO:0000256" key="11">
    <source>
        <dbReference type="ARBA" id="ARBA00029986"/>
    </source>
</evidence>
<comment type="function">
    <text evidence="10 12">Involved in protein export. Acts as a chaperone by maintaining the newly synthesized protein in an open conformation. Functions as a peptidyl-prolyl cis-trans isomerase.</text>
</comment>
<gene>
    <name evidence="12" type="primary">tig</name>
    <name evidence="17" type="ORF">HMPREF9453_01369</name>
</gene>
<dbReference type="GO" id="GO:0015031">
    <property type="term" value="P:protein transport"/>
    <property type="evidence" value="ECO:0007669"/>
    <property type="project" value="UniProtKB-UniRule"/>
</dbReference>
<evidence type="ECO:0000256" key="14">
    <source>
        <dbReference type="RuleBase" id="RU003914"/>
    </source>
</evidence>
<evidence type="ECO:0000256" key="2">
    <source>
        <dbReference type="ARBA" id="ARBA00005464"/>
    </source>
</evidence>
<dbReference type="Gene3D" id="1.10.3120.10">
    <property type="entry name" value="Trigger factor, C-terminal domain"/>
    <property type="match status" value="1"/>
</dbReference>
<keyword evidence="6 12" id="KW-0697">Rotamase</keyword>
<dbReference type="PANTHER" id="PTHR30560:SF3">
    <property type="entry name" value="TRIGGER FACTOR-LIKE PROTEIN TIG, CHLOROPLASTIC"/>
    <property type="match status" value="1"/>
</dbReference>
<evidence type="ECO:0000256" key="6">
    <source>
        <dbReference type="ARBA" id="ARBA00023110"/>
    </source>
</evidence>
<comment type="catalytic activity">
    <reaction evidence="1 12 13">
        <text>[protein]-peptidylproline (omega=180) = [protein]-peptidylproline (omega=0)</text>
        <dbReference type="Rhea" id="RHEA:16237"/>
        <dbReference type="Rhea" id="RHEA-COMP:10747"/>
        <dbReference type="Rhea" id="RHEA-COMP:10748"/>
        <dbReference type="ChEBI" id="CHEBI:83833"/>
        <dbReference type="ChEBI" id="CHEBI:83834"/>
        <dbReference type="EC" id="5.2.1.8"/>
    </reaction>
</comment>
<feature type="compositionally biased region" description="Basic and acidic residues" evidence="15">
    <location>
        <begin position="435"/>
        <end position="446"/>
    </location>
</feature>
<evidence type="ECO:0000256" key="1">
    <source>
        <dbReference type="ARBA" id="ARBA00000971"/>
    </source>
</evidence>
<evidence type="ECO:0000313" key="17">
    <source>
        <dbReference type="EMBL" id="EHO62777.1"/>
    </source>
</evidence>
<dbReference type="SUPFAM" id="SSF102735">
    <property type="entry name" value="Trigger factor ribosome-binding domain"/>
    <property type="match status" value="1"/>
</dbReference>
<dbReference type="OrthoDB" id="9767721at2"/>
<dbReference type="InterPro" id="IPR036611">
    <property type="entry name" value="Trigger_fac_ribosome-bd_sf"/>
</dbReference>
<dbReference type="Pfam" id="PF00254">
    <property type="entry name" value="FKBP_C"/>
    <property type="match status" value="1"/>
</dbReference>
<dbReference type="Pfam" id="PF05698">
    <property type="entry name" value="Trigger_C"/>
    <property type="match status" value="1"/>
</dbReference>
<dbReference type="SUPFAM" id="SSF109998">
    <property type="entry name" value="Triger factor/SurA peptide-binding domain-like"/>
    <property type="match status" value="1"/>
</dbReference>
<dbReference type="InterPro" id="IPR027304">
    <property type="entry name" value="Trigger_fact/SurA_dom_sf"/>
</dbReference>
<keyword evidence="9 12" id="KW-0131">Cell cycle</keyword>
<evidence type="ECO:0000256" key="3">
    <source>
        <dbReference type="ARBA" id="ARBA00013194"/>
    </source>
</evidence>
<dbReference type="Gene3D" id="3.30.70.1050">
    <property type="entry name" value="Trigger factor ribosome-binding domain"/>
    <property type="match status" value="1"/>
</dbReference>
<evidence type="ECO:0000256" key="13">
    <source>
        <dbReference type="PROSITE-ProRule" id="PRU00277"/>
    </source>
</evidence>
<dbReference type="Proteomes" id="UP000003277">
    <property type="component" value="Unassembled WGS sequence"/>
</dbReference>
<comment type="subcellular location">
    <subcellularLocation>
        <location evidence="12">Cytoplasm</location>
    </subcellularLocation>
    <text evidence="12">About half TF is bound to the ribosome near the polypeptide exit tunnel while the other half is free in the cytoplasm.</text>
</comment>
<dbReference type="RefSeq" id="WP_008859863.1">
    <property type="nucleotide sequence ID" value="NZ_JH591188.1"/>
</dbReference>
<dbReference type="GO" id="GO:0051301">
    <property type="term" value="P:cell division"/>
    <property type="evidence" value="ECO:0007669"/>
    <property type="project" value="UniProtKB-KW"/>
</dbReference>
<dbReference type="InterPro" id="IPR008880">
    <property type="entry name" value="Trigger_fac_C"/>
</dbReference>
<evidence type="ECO:0000256" key="9">
    <source>
        <dbReference type="ARBA" id="ARBA00023306"/>
    </source>
</evidence>
<dbReference type="GO" id="GO:0043022">
    <property type="term" value="F:ribosome binding"/>
    <property type="evidence" value="ECO:0007669"/>
    <property type="project" value="TreeGrafter"/>
</dbReference>
<feature type="domain" description="PPIase FKBP-type" evidence="16">
    <location>
        <begin position="164"/>
        <end position="224"/>
    </location>
</feature>
<dbReference type="SUPFAM" id="SSF54534">
    <property type="entry name" value="FKBP-like"/>
    <property type="match status" value="1"/>
</dbReference>
<dbReference type="PATRIC" id="fig|742743.3.peg.1389"/>
<organism evidence="17 18">
    <name type="scientific">Dialister succinatiphilus YIT 11850</name>
    <dbReference type="NCBI Taxonomy" id="742743"/>
    <lineage>
        <taxon>Bacteria</taxon>
        <taxon>Bacillati</taxon>
        <taxon>Bacillota</taxon>
        <taxon>Negativicutes</taxon>
        <taxon>Veillonellales</taxon>
        <taxon>Veillonellaceae</taxon>
        <taxon>Dialister</taxon>
    </lineage>
</organism>
<accession>H1D181</accession>
<evidence type="ECO:0000259" key="16">
    <source>
        <dbReference type="PROSITE" id="PS50059"/>
    </source>
</evidence>
<comment type="domain">
    <text evidence="12">Consists of 3 domains; the N-terminus binds the ribosome, the middle domain has PPIase activity, while the C-terminus has intrinsic chaperone activity on its own.</text>
</comment>